<organism evidence="2 3">
    <name type="scientific">Rattus norvegicus</name>
    <name type="common">Rat</name>
    <dbReference type="NCBI Taxonomy" id="10116"/>
    <lineage>
        <taxon>Eukaryota</taxon>
        <taxon>Metazoa</taxon>
        <taxon>Chordata</taxon>
        <taxon>Craniata</taxon>
        <taxon>Vertebrata</taxon>
        <taxon>Euteleostomi</taxon>
        <taxon>Mammalia</taxon>
        <taxon>Eutheria</taxon>
        <taxon>Euarchontoglires</taxon>
        <taxon>Glires</taxon>
        <taxon>Rodentia</taxon>
        <taxon>Myomorpha</taxon>
        <taxon>Muroidea</taxon>
        <taxon>Muridae</taxon>
        <taxon>Murinae</taxon>
        <taxon>Rattus</taxon>
    </lineage>
</organism>
<dbReference type="AlphaFoldDB" id="A6KCB0"/>
<accession>A6KCB0</accession>
<dbReference type="EMBL" id="CH474035">
    <property type="protein sequence ID" value="EDL87032.1"/>
    <property type="molecule type" value="Genomic_DNA"/>
</dbReference>
<reference evidence="2 3" key="1">
    <citation type="submission" date="2005-09" db="EMBL/GenBank/DDBJ databases">
        <authorList>
            <person name="Mural R.J."/>
            <person name="Li P.W."/>
            <person name="Adams M.D."/>
            <person name="Amanatides P.G."/>
            <person name="Baden-Tillson H."/>
            <person name="Barnstead M."/>
            <person name="Chin S.H."/>
            <person name="Dew I."/>
            <person name="Evans C.A."/>
            <person name="Ferriera S."/>
            <person name="Flanigan M."/>
            <person name="Fosler C."/>
            <person name="Glodek A."/>
            <person name="Gu Z."/>
            <person name="Holt R.A."/>
            <person name="Jennings D."/>
            <person name="Kraft C.L."/>
            <person name="Lu F."/>
            <person name="Nguyen T."/>
            <person name="Nusskern D.R."/>
            <person name="Pfannkoch C.M."/>
            <person name="Sitter C."/>
            <person name="Sutton G.G."/>
            <person name="Venter J.C."/>
            <person name="Wang Z."/>
            <person name="Woodage T."/>
            <person name="Zheng X.H."/>
            <person name="Zhong F."/>
        </authorList>
    </citation>
    <scope>NUCLEOTIDE SEQUENCE [LARGE SCALE GENOMIC DNA]</scope>
    <source>
        <strain>BN</strain>
        <strain evidence="3">Sprague-Dawley</strain>
    </source>
</reference>
<dbReference type="Proteomes" id="UP000234681">
    <property type="component" value="Chromosome 7"/>
</dbReference>
<sequence length="64" mass="6854">MVMLVAAQPTPTLPCRDLATMPGNRSSSSVEGRGAGSGLRGWQWLLRKKGPLAFAAPDFKIRSL</sequence>
<proteinExistence type="predicted"/>
<protein>
    <submittedName>
        <fullName evidence="2">RCG50765</fullName>
    </submittedName>
</protein>
<gene>
    <name evidence="2" type="ORF">rCG_50765</name>
</gene>
<name>A6KCB0_RAT</name>
<evidence type="ECO:0000313" key="2">
    <source>
        <dbReference type="EMBL" id="EDL87032.1"/>
    </source>
</evidence>
<feature type="region of interest" description="Disordered" evidence="1">
    <location>
        <begin position="15"/>
        <end position="36"/>
    </location>
</feature>
<evidence type="ECO:0000256" key="1">
    <source>
        <dbReference type="SAM" id="MobiDB-lite"/>
    </source>
</evidence>
<evidence type="ECO:0000313" key="3">
    <source>
        <dbReference type="Proteomes" id="UP000234681"/>
    </source>
</evidence>